<dbReference type="OrthoDB" id="2205812at2759"/>
<keyword evidence="3" id="KW-1185">Reference proteome</keyword>
<organism evidence="2 3">
    <name type="scientific">Microbotryum intermedium</name>
    <dbReference type="NCBI Taxonomy" id="269621"/>
    <lineage>
        <taxon>Eukaryota</taxon>
        <taxon>Fungi</taxon>
        <taxon>Dikarya</taxon>
        <taxon>Basidiomycota</taxon>
        <taxon>Pucciniomycotina</taxon>
        <taxon>Microbotryomycetes</taxon>
        <taxon>Microbotryales</taxon>
        <taxon>Microbotryaceae</taxon>
        <taxon>Microbotryum</taxon>
    </lineage>
</organism>
<gene>
    <name evidence="2" type="ORF">BQ2448_5500</name>
</gene>
<evidence type="ECO:0000313" key="2">
    <source>
        <dbReference type="EMBL" id="SCV67889.1"/>
    </source>
</evidence>
<reference evidence="3" key="1">
    <citation type="submission" date="2016-09" db="EMBL/GenBank/DDBJ databases">
        <authorList>
            <person name="Jeantristanb JTB J.-T."/>
            <person name="Ricardo R."/>
        </authorList>
    </citation>
    <scope>NUCLEOTIDE SEQUENCE [LARGE SCALE GENOMIC DNA]</scope>
</reference>
<protein>
    <submittedName>
        <fullName evidence="2">BQ2448_5500 protein</fullName>
    </submittedName>
</protein>
<dbReference type="AlphaFoldDB" id="A0A238F579"/>
<evidence type="ECO:0000313" key="3">
    <source>
        <dbReference type="Proteomes" id="UP000198372"/>
    </source>
</evidence>
<evidence type="ECO:0000256" key="1">
    <source>
        <dbReference type="SAM" id="MobiDB-lite"/>
    </source>
</evidence>
<proteinExistence type="predicted"/>
<dbReference type="Proteomes" id="UP000198372">
    <property type="component" value="Unassembled WGS sequence"/>
</dbReference>
<name>A0A238F579_9BASI</name>
<dbReference type="STRING" id="269621.A0A238F579"/>
<feature type="region of interest" description="Disordered" evidence="1">
    <location>
        <begin position="1"/>
        <end position="27"/>
    </location>
</feature>
<dbReference type="PANTHER" id="PTHR19446">
    <property type="entry name" value="REVERSE TRANSCRIPTASES"/>
    <property type="match status" value="1"/>
</dbReference>
<accession>A0A238F579</accession>
<dbReference type="EMBL" id="FMSP01000002">
    <property type="protein sequence ID" value="SCV67889.1"/>
    <property type="molecule type" value="Genomic_DNA"/>
</dbReference>
<sequence length="202" mass="22136">MQEALGIASRHAQSLFTPDPARGDTVNARRSLLDPIRAAKRYDDDRSDSTFGRRLPRQASMALDEPFTLFEVEAALKKTDSGRSPGPSGIPYELFKALPNYFAPKLLDLFNSIWKAVKMTASLAEGLVRLLTKNKPGANLNLLGAYRPITLRETTYKVLSKVLLARLDGVLGKLLPPAQHGFMPSRCSVDAGALLSLDQLTL</sequence>